<keyword evidence="3" id="KW-1185">Reference proteome</keyword>
<dbReference type="Pfam" id="PF12459">
    <property type="entry name" value="DltX"/>
    <property type="match status" value="1"/>
</dbReference>
<evidence type="ECO:0008006" key="4">
    <source>
        <dbReference type="Google" id="ProtNLM"/>
    </source>
</evidence>
<dbReference type="STRING" id="214095.RU97_GL001812"/>
<keyword evidence="1" id="KW-0812">Transmembrane</keyword>
<keyword evidence="1" id="KW-0472">Membrane</keyword>
<proteinExistence type="predicted"/>
<evidence type="ECO:0000313" key="2">
    <source>
        <dbReference type="EMBL" id="OJG18415.1"/>
    </source>
</evidence>
<name>A0A1L8RFE7_9ENTE</name>
<dbReference type="RefSeq" id="WP_067394832.1">
    <property type="nucleotide sequence ID" value="NZ_JXKH01000004.1"/>
</dbReference>
<gene>
    <name evidence="2" type="ORF">RU97_GL001812</name>
</gene>
<feature type="transmembrane region" description="Helical" evidence="1">
    <location>
        <begin position="12"/>
        <end position="33"/>
    </location>
</feature>
<sequence length="48" mass="5925">MSWLKKPQVHYWLVFIGKTIFYFAIILMLIYLYHYKNVNGGTFIYNEF</sequence>
<dbReference type="InterPro" id="IPR021008">
    <property type="entry name" value="DltX"/>
</dbReference>
<dbReference type="Proteomes" id="UP000181884">
    <property type="component" value="Unassembled WGS sequence"/>
</dbReference>
<accession>A0A1L8RFE7</accession>
<protein>
    <recommendedName>
        <fullName evidence="4">D-Ala-teichoic acid biosynthesis protein</fullName>
    </recommendedName>
</protein>
<evidence type="ECO:0000256" key="1">
    <source>
        <dbReference type="SAM" id="Phobius"/>
    </source>
</evidence>
<organism evidence="2 3">
    <name type="scientific">Enterococcus canis</name>
    <dbReference type="NCBI Taxonomy" id="214095"/>
    <lineage>
        <taxon>Bacteria</taxon>
        <taxon>Bacillati</taxon>
        <taxon>Bacillota</taxon>
        <taxon>Bacilli</taxon>
        <taxon>Lactobacillales</taxon>
        <taxon>Enterococcaceae</taxon>
        <taxon>Enterococcus</taxon>
    </lineage>
</organism>
<evidence type="ECO:0000313" key="3">
    <source>
        <dbReference type="Proteomes" id="UP000181884"/>
    </source>
</evidence>
<dbReference type="EMBL" id="JXKH01000004">
    <property type="protein sequence ID" value="OJG18415.1"/>
    <property type="molecule type" value="Genomic_DNA"/>
</dbReference>
<keyword evidence="1" id="KW-1133">Transmembrane helix</keyword>
<dbReference type="AlphaFoldDB" id="A0A1L8RFE7"/>
<reference evidence="2 3" key="1">
    <citation type="submission" date="2014-12" db="EMBL/GenBank/DDBJ databases">
        <title>Draft genome sequences of 29 type strains of Enterococci.</title>
        <authorList>
            <person name="Zhong Z."/>
            <person name="Sun Z."/>
            <person name="Liu W."/>
            <person name="Zhang W."/>
            <person name="Zhang H."/>
        </authorList>
    </citation>
    <scope>NUCLEOTIDE SEQUENCE [LARGE SCALE GENOMIC DNA]</scope>
    <source>
        <strain evidence="2 3">DSM 17029</strain>
    </source>
</reference>
<comment type="caution">
    <text evidence="2">The sequence shown here is derived from an EMBL/GenBank/DDBJ whole genome shotgun (WGS) entry which is preliminary data.</text>
</comment>